<evidence type="ECO:0000313" key="3">
    <source>
        <dbReference type="Proteomes" id="UP000014244"/>
    </source>
</evidence>
<feature type="transmembrane region" description="Helical" evidence="1">
    <location>
        <begin position="12"/>
        <end position="31"/>
    </location>
</feature>
<evidence type="ECO:0000313" key="2">
    <source>
        <dbReference type="EMBL" id="EPC72163.1"/>
    </source>
</evidence>
<dbReference type="AlphaFoldDB" id="A0A829H792"/>
<feature type="transmembrane region" description="Helical" evidence="1">
    <location>
        <begin position="37"/>
        <end position="56"/>
    </location>
</feature>
<keyword evidence="1" id="KW-0812">Transmembrane</keyword>
<reference evidence="2 3" key="1">
    <citation type="journal article" date="2013" name="PLoS ONE">
        <title>Lactobacillus paracasei comparative genomics: towards species pan-genome definition and exploitation of diversity.</title>
        <authorList>
            <person name="Smokvina T."/>
            <person name="Wels M."/>
            <person name="Polka J."/>
            <person name="Chervaux C."/>
            <person name="Brisse S."/>
            <person name="Boekhorst J."/>
            <person name="van Hylckama Vlieg J.E."/>
            <person name="Siezen R.J."/>
        </authorList>
    </citation>
    <scope>NUCLEOTIDE SEQUENCE [LARGE SCALE GENOMIC DNA]</scope>
    <source>
        <strain evidence="2 3">Lpp41</strain>
    </source>
</reference>
<feature type="transmembrane region" description="Helical" evidence="1">
    <location>
        <begin position="102"/>
        <end position="123"/>
    </location>
</feature>
<feature type="transmembrane region" description="Helical" evidence="1">
    <location>
        <begin position="76"/>
        <end position="96"/>
    </location>
</feature>
<gene>
    <name evidence="2" type="ORF">Lpp41_10056</name>
</gene>
<keyword evidence="1" id="KW-1133">Transmembrane helix</keyword>
<protein>
    <submittedName>
        <fullName evidence="2">Uncharacterized protein</fullName>
    </submittedName>
</protein>
<sequence>TARGRSRPCSPDLFLPPLLFITILTTALGGFDALLAGIAVIIFTYGMTLMMGWPLVGSQFPFASVYSANANFSGGALGFASIFFGVIIAMIVIGIGGFLGGWLFPLGLIVLGLTLGMLLGHFYRTNLRYELKIKTTQE</sequence>
<organism evidence="2 3">
    <name type="scientific">Lacticaseibacillus paracasei subsp. paracasei Lpp41</name>
    <dbReference type="NCBI Taxonomy" id="1256208"/>
    <lineage>
        <taxon>Bacteria</taxon>
        <taxon>Bacillati</taxon>
        <taxon>Bacillota</taxon>
        <taxon>Bacilli</taxon>
        <taxon>Lactobacillales</taxon>
        <taxon>Lactobacillaceae</taxon>
        <taxon>Lacticaseibacillus</taxon>
    </lineage>
</organism>
<dbReference type="EMBL" id="ANKE01000482">
    <property type="protein sequence ID" value="EPC72163.1"/>
    <property type="molecule type" value="Genomic_DNA"/>
</dbReference>
<evidence type="ECO:0000256" key="1">
    <source>
        <dbReference type="SAM" id="Phobius"/>
    </source>
</evidence>
<comment type="caution">
    <text evidence="2">The sequence shown here is derived from an EMBL/GenBank/DDBJ whole genome shotgun (WGS) entry which is preliminary data.</text>
</comment>
<accession>A0A829H792</accession>
<name>A0A829H792_LACPA</name>
<dbReference type="Proteomes" id="UP000014244">
    <property type="component" value="Unassembled WGS sequence"/>
</dbReference>
<feature type="non-terminal residue" evidence="2">
    <location>
        <position position="1"/>
    </location>
</feature>
<proteinExistence type="predicted"/>
<keyword evidence="1" id="KW-0472">Membrane</keyword>